<evidence type="ECO:0000256" key="1">
    <source>
        <dbReference type="ARBA" id="ARBA00001946"/>
    </source>
</evidence>
<dbReference type="SUPFAM" id="SSF81301">
    <property type="entry name" value="Nucleotidyltransferase"/>
    <property type="match status" value="1"/>
</dbReference>
<dbReference type="InterPro" id="IPR043519">
    <property type="entry name" value="NT_sf"/>
</dbReference>
<keyword evidence="3" id="KW-0808">Transferase</keyword>
<dbReference type="KEGG" id="mbn:Mboo_0943"/>
<evidence type="ECO:0000256" key="5">
    <source>
        <dbReference type="ARBA" id="ARBA00022723"/>
    </source>
</evidence>
<dbReference type="InterPro" id="IPR052038">
    <property type="entry name" value="Type-VII_TA_antitoxin"/>
</dbReference>
<dbReference type="PANTHER" id="PTHR33571:SF12">
    <property type="entry name" value="BSL3053 PROTEIN"/>
    <property type="match status" value="1"/>
</dbReference>
<evidence type="ECO:0000259" key="13">
    <source>
        <dbReference type="Pfam" id="PF01909"/>
    </source>
</evidence>
<evidence type="ECO:0000256" key="2">
    <source>
        <dbReference type="ARBA" id="ARBA00022649"/>
    </source>
</evidence>
<comment type="catalytic activity">
    <reaction evidence="11">
        <text>O-(5'-adenylyl)-L-tyrosyl-[protein] + ATP = O-[5'-(adenylyl-(5'-&gt;3')-adenylyl)]-L-tyrosyl-[protein] + diphosphate</text>
        <dbReference type="Rhea" id="RHEA:66528"/>
        <dbReference type="Rhea" id="RHEA-COMP:13846"/>
        <dbReference type="Rhea" id="RHEA-COMP:17046"/>
        <dbReference type="ChEBI" id="CHEBI:30616"/>
        <dbReference type="ChEBI" id="CHEBI:33019"/>
        <dbReference type="ChEBI" id="CHEBI:83624"/>
        <dbReference type="ChEBI" id="CHEBI:167160"/>
    </reaction>
</comment>
<dbReference type="EMBL" id="CP000780">
    <property type="protein sequence ID" value="ABS55461.1"/>
    <property type="molecule type" value="Genomic_DNA"/>
</dbReference>
<evidence type="ECO:0000256" key="6">
    <source>
        <dbReference type="ARBA" id="ARBA00022741"/>
    </source>
</evidence>
<evidence type="ECO:0000256" key="11">
    <source>
        <dbReference type="ARBA" id="ARBA00047518"/>
    </source>
</evidence>
<evidence type="ECO:0000256" key="12">
    <source>
        <dbReference type="ARBA" id="ARBA00048696"/>
    </source>
</evidence>
<comment type="cofactor">
    <cofactor evidence="1">
        <name>Mg(2+)</name>
        <dbReference type="ChEBI" id="CHEBI:18420"/>
    </cofactor>
</comment>
<dbReference type="STRING" id="456442.Mboo_0943"/>
<evidence type="ECO:0000313" key="14">
    <source>
        <dbReference type="EMBL" id="ABS55461.1"/>
    </source>
</evidence>
<organism evidence="14 15">
    <name type="scientific">Methanoregula boonei (strain DSM 21154 / JCM 14090 / 6A8)</name>
    <dbReference type="NCBI Taxonomy" id="456442"/>
    <lineage>
        <taxon>Archaea</taxon>
        <taxon>Methanobacteriati</taxon>
        <taxon>Methanobacteriota</taxon>
        <taxon>Stenosarchaea group</taxon>
        <taxon>Methanomicrobia</taxon>
        <taxon>Methanomicrobiales</taxon>
        <taxon>Methanoregulaceae</taxon>
        <taxon>Methanoregula</taxon>
    </lineage>
</organism>
<evidence type="ECO:0000256" key="9">
    <source>
        <dbReference type="ARBA" id="ARBA00034531"/>
    </source>
</evidence>
<protein>
    <recommendedName>
        <fullName evidence="9">protein adenylyltransferase</fullName>
        <ecNumber evidence="9">2.7.7.108</ecNumber>
    </recommendedName>
</protein>
<keyword evidence="5" id="KW-0479">Metal-binding</keyword>
<dbReference type="GO" id="GO:0070733">
    <property type="term" value="F:AMPylase activity"/>
    <property type="evidence" value="ECO:0007669"/>
    <property type="project" value="UniProtKB-EC"/>
</dbReference>
<dbReference type="EC" id="2.7.7.108" evidence="9"/>
<dbReference type="GO" id="GO:0046872">
    <property type="term" value="F:metal ion binding"/>
    <property type="evidence" value="ECO:0007669"/>
    <property type="project" value="UniProtKB-KW"/>
</dbReference>
<dbReference type="RefSeq" id="WP_012106486.1">
    <property type="nucleotide sequence ID" value="NC_009712.1"/>
</dbReference>
<comment type="similarity">
    <text evidence="10">Belongs to the MntA antitoxin family.</text>
</comment>
<dbReference type="GO" id="GO:0005524">
    <property type="term" value="F:ATP binding"/>
    <property type="evidence" value="ECO:0007669"/>
    <property type="project" value="UniProtKB-KW"/>
</dbReference>
<evidence type="ECO:0000256" key="8">
    <source>
        <dbReference type="ARBA" id="ARBA00022842"/>
    </source>
</evidence>
<accession>A7I6V0</accession>
<sequence length="97" mass="11215">MTTQKEILETLSLLDRERVKDYKVQRIGLFGSYARSEQRPGSDIDLLVAFADGADLFDLARLKYFLEERLGHWVDIVPERALRNELKKSVLADVKYA</sequence>
<keyword evidence="7" id="KW-0067">ATP-binding</keyword>
<dbReference type="AlphaFoldDB" id="A7I6V0"/>
<evidence type="ECO:0000256" key="3">
    <source>
        <dbReference type="ARBA" id="ARBA00022679"/>
    </source>
</evidence>
<dbReference type="Proteomes" id="UP000002408">
    <property type="component" value="Chromosome"/>
</dbReference>
<dbReference type="OrthoDB" id="9287at2157"/>
<comment type="catalytic activity">
    <reaction evidence="12">
        <text>L-tyrosyl-[protein] + ATP = O-(5'-adenylyl)-L-tyrosyl-[protein] + diphosphate</text>
        <dbReference type="Rhea" id="RHEA:54288"/>
        <dbReference type="Rhea" id="RHEA-COMP:10136"/>
        <dbReference type="Rhea" id="RHEA-COMP:13846"/>
        <dbReference type="ChEBI" id="CHEBI:30616"/>
        <dbReference type="ChEBI" id="CHEBI:33019"/>
        <dbReference type="ChEBI" id="CHEBI:46858"/>
        <dbReference type="ChEBI" id="CHEBI:83624"/>
        <dbReference type="EC" id="2.7.7.108"/>
    </reaction>
</comment>
<dbReference type="eggNOG" id="arCOG01206">
    <property type="taxonomic scope" value="Archaea"/>
</dbReference>
<keyword evidence="6" id="KW-0547">Nucleotide-binding</keyword>
<dbReference type="Pfam" id="PF01909">
    <property type="entry name" value="NTP_transf_2"/>
    <property type="match status" value="1"/>
</dbReference>
<evidence type="ECO:0000256" key="7">
    <source>
        <dbReference type="ARBA" id="ARBA00022840"/>
    </source>
</evidence>
<evidence type="ECO:0000313" key="15">
    <source>
        <dbReference type="Proteomes" id="UP000002408"/>
    </source>
</evidence>
<dbReference type="HOGENOM" id="CLU_130257_10_0_2"/>
<keyword evidence="4" id="KW-0548">Nucleotidyltransferase</keyword>
<feature type="domain" description="Polymerase nucleotidyl transferase" evidence="13">
    <location>
        <begin position="17"/>
        <end position="92"/>
    </location>
</feature>
<dbReference type="GeneID" id="5410060"/>
<dbReference type="CDD" id="cd05403">
    <property type="entry name" value="NT_KNTase_like"/>
    <property type="match status" value="1"/>
</dbReference>
<gene>
    <name evidence="14" type="ordered locus">Mboo_0943</name>
</gene>
<name>A7I6V0_METB6</name>
<reference evidence="15" key="1">
    <citation type="journal article" date="2015" name="Microbiology">
        <title>Genome of Methanoregula boonei 6A8 reveals adaptations to oligotrophic peatland environments.</title>
        <authorList>
            <person name="Braeuer S."/>
            <person name="Cadillo-Quiroz H."/>
            <person name="Kyrpides N."/>
            <person name="Woyke T."/>
            <person name="Goodwin L."/>
            <person name="Detter C."/>
            <person name="Podell S."/>
            <person name="Yavitt J.B."/>
            <person name="Zinder S.H."/>
        </authorList>
    </citation>
    <scope>NUCLEOTIDE SEQUENCE [LARGE SCALE GENOMIC DNA]</scope>
    <source>
        <strain evidence="15">DSM 21154 / JCM 14090 / 6A8</strain>
    </source>
</reference>
<dbReference type="Gene3D" id="3.30.460.10">
    <property type="entry name" value="Beta Polymerase, domain 2"/>
    <property type="match status" value="1"/>
</dbReference>
<proteinExistence type="inferred from homology"/>
<evidence type="ECO:0000256" key="10">
    <source>
        <dbReference type="ARBA" id="ARBA00038276"/>
    </source>
</evidence>
<dbReference type="InterPro" id="IPR002934">
    <property type="entry name" value="Polymerase_NTP_transf_dom"/>
</dbReference>
<evidence type="ECO:0000256" key="4">
    <source>
        <dbReference type="ARBA" id="ARBA00022695"/>
    </source>
</evidence>
<keyword evidence="15" id="KW-1185">Reference proteome</keyword>
<dbReference type="PANTHER" id="PTHR33571">
    <property type="entry name" value="SSL8005 PROTEIN"/>
    <property type="match status" value="1"/>
</dbReference>
<keyword evidence="2" id="KW-1277">Toxin-antitoxin system</keyword>
<keyword evidence="8" id="KW-0460">Magnesium</keyword>